<evidence type="ECO:0000256" key="8">
    <source>
        <dbReference type="ARBA" id="ARBA00023117"/>
    </source>
</evidence>
<evidence type="ECO:0000256" key="5">
    <source>
        <dbReference type="ARBA" id="ARBA00022833"/>
    </source>
</evidence>
<keyword evidence="9" id="KW-0804">Transcription</keyword>
<feature type="compositionally biased region" description="Polar residues" evidence="14">
    <location>
        <begin position="455"/>
        <end position="464"/>
    </location>
</feature>
<evidence type="ECO:0000256" key="2">
    <source>
        <dbReference type="ARBA" id="ARBA00007444"/>
    </source>
</evidence>
<feature type="compositionally biased region" description="Polar residues" evidence="14">
    <location>
        <begin position="108"/>
        <end position="158"/>
    </location>
</feature>
<evidence type="ECO:0000313" key="18">
    <source>
        <dbReference type="EMBL" id="TPP61332.1"/>
    </source>
</evidence>
<dbReference type="STRING" id="46835.A0A504YHV9"/>
<feature type="region of interest" description="Disordered" evidence="14">
    <location>
        <begin position="566"/>
        <end position="592"/>
    </location>
</feature>
<keyword evidence="6" id="KW-0805">Transcription regulation</keyword>
<evidence type="ECO:0000256" key="14">
    <source>
        <dbReference type="SAM" id="MobiDB-lite"/>
    </source>
</evidence>
<feature type="compositionally biased region" description="Low complexity" evidence="14">
    <location>
        <begin position="2940"/>
        <end position="2969"/>
    </location>
</feature>
<dbReference type="SMART" id="SM00571">
    <property type="entry name" value="DDT"/>
    <property type="match status" value="1"/>
</dbReference>
<dbReference type="GO" id="GO:0000785">
    <property type="term" value="C:chromatin"/>
    <property type="evidence" value="ECO:0007669"/>
    <property type="project" value="TreeGrafter"/>
</dbReference>
<feature type="region of interest" description="Disordered" evidence="14">
    <location>
        <begin position="2923"/>
        <end position="2982"/>
    </location>
</feature>
<evidence type="ECO:0000313" key="19">
    <source>
        <dbReference type="Proteomes" id="UP000316759"/>
    </source>
</evidence>
<keyword evidence="4 12" id="KW-0863">Zinc-finger</keyword>
<dbReference type="SMART" id="SM00391">
    <property type="entry name" value="MBD"/>
    <property type="match status" value="1"/>
</dbReference>
<reference evidence="18 19" key="1">
    <citation type="submission" date="2019-04" db="EMBL/GenBank/DDBJ databases">
        <title>Annotation for the trematode Fasciola gigantica.</title>
        <authorList>
            <person name="Choi Y.-J."/>
        </authorList>
    </citation>
    <scope>NUCLEOTIDE SEQUENCE [LARGE SCALE GENOMIC DNA]</scope>
    <source>
        <strain evidence="18">Uganda_cow_1</strain>
    </source>
</reference>
<feature type="region of interest" description="Disordered" evidence="14">
    <location>
        <begin position="3101"/>
        <end position="3121"/>
    </location>
</feature>
<dbReference type="InterPro" id="IPR016177">
    <property type="entry name" value="DNA-bd_dom_sf"/>
</dbReference>
<feature type="compositionally biased region" description="Polar residues" evidence="14">
    <location>
        <begin position="2870"/>
        <end position="2880"/>
    </location>
</feature>
<feature type="compositionally biased region" description="Polar residues" evidence="14">
    <location>
        <begin position="1763"/>
        <end position="1773"/>
    </location>
</feature>
<evidence type="ECO:0000256" key="11">
    <source>
        <dbReference type="PROSITE-ProRule" id="PRU00035"/>
    </source>
</evidence>
<evidence type="ECO:0000256" key="6">
    <source>
        <dbReference type="ARBA" id="ARBA00023015"/>
    </source>
</evidence>
<dbReference type="OrthoDB" id="784962at2759"/>
<feature type="domain" description="Bromo" evidence="15">
    <location>
        <begin position="3004"/>
        <end position="3070"/>
    </location>
</feature>
<dbReference type="InterPro" id="IPR001487">
    <property type="entry name" value="Bromodomain"/>
</dbReference>
<feature type="compositionally biased region" description="Low complexity" evidence="14">
    <location>
        <begin position="1609"/>
        <end position="1624"/>
    </location>
</feature>
<feature type="region of interest" description="Disordered" evidence="14">
    <location>
        <begin position="108"/>
        <end position="178"/>
    </location>
</feature>
<evidence type="ECO:0000256" key="3">
    <source>
        <dbReference type="ARBA" id="ARBA00022723"/>
    </source>
</evidence>
<feature type="compositionally biased region" description="Basic and acidic residues" evidence="14">
    <location>
        <begin position="2476"/>
        <end position="2485"/>
    </location>
</feature>
<dbReference type="Proteomes" id="UP000316759">
    <property type="component" value="Unassembled WGS sequence"/>
</dbReference>
<feature type="region of interest" description="Disordered" evidence="14">
    <location>
        <begin position="1"/>
        <end position="45"/>
    </location>
</feature>
<feature type="compositionally biased region" description="Polar residues" evidence="14">
    <location>
        <begin position="1"/>
        <end position="10"/>
    </location>
</feature>
<dbReference type="SUPFAM" id="SSF47370">
    <property type="entry name" value="Bromodomain"/>
    <property type="match status" value="1"/>
</dbReference>
<dbReference type="PANTHER" id="PTHR45915:SF2">
    <property type="entry name" value="TOUTATIS, ISOFORM E"/>
    <property type="match status" value="1"/>
</dbReference>
<feature type="region of interest" description="Disordered" evidence="14">
    <location>
        <begin position="1457"/>
        <end position="1515"/>
    </location>
</feature>
<dbReference type="CDD" id="cd15545">
    <property type="entry name" value="PHD_BAZ2A_like"/>
    <property type="match status" value="1"/>
</dbReference>
<keyword evidence="10" id="KW-0539">Nucleus</keyword>
<feature type="compositionally biased region" description="Low complexity" evidence="14">
    <location>
        <begin position="159"/>
        <end position="174"/>
    </location>
</feature>
<organism evidence="18 19">
    <name type="scientific">Fasciola gigantica</name>
    <name type="common">Giant liver fluke</name>
    <dbReference type="NCBI Taxonomy" id="46835"/>
    <lineage>
        <taxon>Eukaryota</taxon>
        <taxon>Metazoa</taxon>
        <taxon>Spiralia</taxon>
        <taxon>Lophotrochozoa</taxon>
        <taxon>Platyhelminthes</taxon>
        <taxon>Trematoda</taxon>
        <taxon>Digenea</taxon>
        <taxon>Plagiorchiida</taxon>
        <taxon>Echinostomata</taxon>
        <taxon>Echinostomatoidea</taxon>
        <taxon>Fasciolidae</taxon>
        <taxon>Fasciola</taxon>
    </lineage>
</organism>
<feature type="compositionally biased region" description="Low complexity" evidence="14">
    <location>
        <begin position="527"/>
        <end position="554"/>
    </location>
</feature>
<feature type="compositionally biased region" description="Polar residues" evidence="14">
    <location>
        <begin position="241"/>
        <end position="256"/>
    </location>
</feature>
<feature type="region of interest" description="Disordered" evidence="14">
    <location>
        <begin position="2726"/>
        <end position="2840"/>
    </location>
</feature>
<dbReference type="SMART" id="SM00249">
    <property type="entry name" value="PHD"/>
    <property type="match status" value="2"/>
</dbReference>
<dbReference type="Pfam" id="PF01429">
    <property type="entry name" value="MBD"/>
    <property type="match status" value="1"/>
</dbReference>
<accession>A0A504YHV9</accession>
<evidence type="ECO:0000256" key="9">
    <source>
        <dbReference type="ARBA" id="ARBA00023163"/>
    </source>
</evidence>
<dbReference type="InterPro" id="IPR013083">
    <property type="entry name" value="Znf_RING/FYVE/PHD"/>
</dbReference>
<feature type="domain" description="PHD-type" evidence="16">
    <location>
        <begin position="2580"/>
        <end position="2630"/>
    </location>
</feature>
<dbReference type="Gene3D" id="1.20.920.10">
    <property type="entry name" value="Bromodomain-like"/>
    <property type="match status" value="1"/>
</dbReference>
<dbReference type="SUPFAM" id="SSF54171">
    <property type="entry name" value="DNA-binding domain"/>
    <property type="match status" value="1"/>
</dbReference>
<feature type="region of interest" description="Disordered" evidence="14">
    <location>
        <begin position="225"/>
        <end position="256"/>
    </location>
</feature>
<comment type="caution">
    <text evidence="18">The sequence shown here is derived from an EMBL/GenBank/DDBJ whole genome shotgun (WGS) entry which is preliminary data.</text>
</comment>
<dbReference type="InterPro" id="IPR018501">
    <property type="entry name" value="DDT_dom"/>
</dbReference>
<dbReference type="Pfam" id="PF00628">
    <property type="entry name" value="PHD"/>
    <property type="match status" value="2"/>
</dbReference>
<feature type="region of interest" description="Disordered" evidence="14">
    <location>
        <begin position="326"/>
        <end position="356"/>
    </location>
</feature>
<feature type="region of interest" description="Disordered" evidence="14">
    <location>
        <begin position="633"/>
        <end position="658"/>
    </location>
</feature>
<feature type="compositionally biased region" description="Low complexity" evidence="14">
    <location>
        <begin position="2819"/>
        <end position="2839"/>
    </location>
</feature>
<feature type="region of interest" description="Disordered" evidence="14">
    <location>
        <begin position="446"/>
        <end position="554"/>
    </location>
</feature>
<feature type="compositionally biased region" description="Low complexity" evidence="14">
    <location>
        <begin position="1555"/>
        <end position="1576"/>
    </location>
</feature>
<feature type="domain" description="DDT" evidence="17">
    <location>
        <begin position="1046"/>
        <end position="1111"/>
    </location>
</feature>
<feature type="compositionally biased region" description="Low complexity" evidence="14">
    <location>
        <begin position="2734"/>
        <end position="2745"/>
    </location>
</feature>
<comment type="subcellular location">
    <subcellularLocation>
        <location evidence="1">Nucleus</location>
    </subcellularLocation>
</comment>
<feature type="region of interest" description="Disordered" evidence="14">
    <location>
        <begin position="1319"/>
        <end position="1351"/>
    </location>
</feature>
<feature type="region of interest" description="Disordered" evidence="14">
    <location>
        <begin position="2440"/>
        <end position="2489"/>
    </location>
</feature>
<dbReference type="FunFam" id="3.30.40.10:FF:000199">
    <property type="entry name" value="Bromodomain adjacent to zinc finger domain 2B"/>
    <property type="match status" value="1"/>
</dbReference>
<evidence type="ECO:0000259" key="16">
    <source>
        <dbReference type="PROSITE" id="PS50016"/>
    </source>
</evidence>
<dbReference type="PROSITE" id="PS50014">
    <property type="entry name" value="BROMODOMAIN_2"/>
    <property type="match status" value="1"/>
</dbReference>
<evidence type="ECO:0000259" key="17">
    <source>
        <dbReference type="PROSITE" id="PS50827"/>
    </source>
</evidence>
<proteinExistence type="inferred from homology"/>
<keyword evidence="3" id="KW-0479">Metal-binding</keyword>
<dbReference type="Pfam" id="PF00439">
    <property type="entry name" value="Bromodomain"/>
    <property type="match status" value="1"/>
</dbReference>
<dbReference type="PANTHER" id="PTHR45915">
    <property type="entry name" value="TRANSCRIPTION INTERMEDIARY FACTOR"/>
    <property type="match status" value="1"/>
</dbReference>
<dbReference type="InterPro" id="IPR019786">
    <property type="entry name" value="Zinc_finger_PHD-type_CS"/>
</dbReference>
<feature type="compositionally biased region" description="Polar residues" evidence="14">
    <location>
        <begin position="485"/>
        <end position="501"/>
    </location>
</feature>
<feature type="region of interest" description="Disordered" evidence="14">
    <location>
        <begin position="2241"/>
        <end position="2319"/>
    </location>
</feature>
<dbReference type="InterPro" id="IPR001965">
    <property type="entry name" value="Znf_PHD"/>
</dbReference>
<dbReference type="SUPFAM" id="SSF57903">
    <property type="entry name" value="FYVE/PHD zinc finger"/>
    <property type="match status" value="2"/>
</dbReference>
<evidence type="ECO:0000256" key="4">
    <source>
        <dbReference type="ARBA" id="ARBA00022771"/>
    </source>
</evidence>
<dbReference type="InterPro" id="IPR036427">
    <property type="entry name" value="Bromodomain-like_sf"/>
</dbReference>
<evidence type="ECO:0000256" key="13">
    <source>
        <dbReference type="SAM" id="Coils"/>
    </source>
</evidence>
<dbReference type="InterPro" id="IPR011011">
    <property type="entry name" value="Znf_FYVE_PHD"/>
</dbReference>
<evidence type="ECO:0000256" key="12">
    <source>
        <dbReference type="PROSITE-ProRule" id="PRU00146"/>
    </source>
</evidence>
<feature type="compositionally biased region" description="Polar residues" evidence="14">
    <location>
        <begin position="1625"/>
        <end position="1636"/>
    </location>
</feature>
<dbReference type="PROSITE" id="PS50016">
    <property type="entry name" value="ZF_PHD_2"/>
    <property type="match status" value="2"/>
</dbReference>
<keyword evidence="8 11" id="KW-0103">Bromodomain</keyword>
<feature type="region of interest" description="Disordered" evidence="14">
    <location>
        <begin position="2662"/>
        <end position="2682"/>
    </location>
</feature>
<dbReference type="PROSITE" id="PS01359">
    <property type="entry name" value="ZF_PHD_1"/>
    <property type="match status" value="1"/>
</dbReference>
<dbReference type="InterPro" id="IPR019787">
    <property type="entry name" value="Znf_PHD-finger"/>
</dbReference>
<dbReference type="Gene3D" id="3.30.40.10">
    <property type="entry name" value="Zinc/RING finger domain, C3HC4 (zinc finger)"/>
    <property type="match status" value="2"/>
</dbReference>
<dbReference type="EMBL" id="SUNJ01008324">
    <property type="protein sequence ID" value="TPP61332.1"/>
    <property type="molecule type" value="Genomic_DNA"/>
</dbReference>
<protein>
    <submittedName>
        <fullName evidence="18">Bromodomain adjacent to zinc finger domain protein 2B</fullName>
    </submittedName>
</protein>
<evidence type="ECO:0000259" key="15">
    <source>
        <dbReference type="PROSITE" id="PS50014"/>
    </source>
</evidence>
<dbReference type="GO" id="GO:0008270">
    <property type="term" value="F:zinc ion binding"/>
    <property type="evidence" value="ECO:0007669"/>
    <property type="project" value="UniProtKB-KW"/>
</dbReference>
<keyword evidence="5" id="KW-0862">Zinc</keyword>
<feature type="region of interest" description="Disordered" evidence="14">
    <location>
        <begin position="1607"/>
        <end position="1636"/>
    </location>
</feature>
<evidence type="ECO:0000256" key="7">
    <source>
        <dbReference type="ARBA" id="ARBA00023054"/>
    </source>
</evidence>
<evidence type="ECO:0000256" key="10">
    <source>
        <dbReference type="ARBA" id="ARBA00023242"/>
    </source>
</evidence>
<feature type="region of interest" description="Disordered" evidence="14">
    <location>
        <begin position="1554"/>
        <end position="1576"/>
    </location>
</feature>
<feature type="region of interest" description="Disordered" evidence="14">
    <location>
        <begin position="3039"/>
        <end position="3059"/>
    </location>
</feature>
<feature type="compositionally biased region" description="Polar residues" evidence="14">
    <location>
        <begin position="2305"/>
        <end position="2318"/>
    </location>
</feature>
<dbReference type="GO" id="GO:0003677">
    <property type="term" value="F:DNA binding"/>
    <property type="evidence" value="ECO:0007669"/>
    <property type="project" value="InterPro"/>
</dbReference>
<dbReference type="GO" id="GO:0005634">
    <property type="term" value="C:nucleus"/>
    <property type="evidence" value="ECO:0007669"/>
    <property type="project" value="UniProtKB-SubCell"/>
</dbReference>
<feature type="compositionally biased region" description="Basic and acidic residues" evidence="14">
    <location>
        <begin position="1493"/>
        <end position="1504"/>
    </location>
</feature>
<feature type="coiled-coil region" evidence="13">
    <location>
        <begin position="1388"/>
        <end position="1415"/>
    </location>
</feature>
<feature type="compositionally biased region" description="Polar residues" evidence="14">
    <location>
        <begin position="2788"/>
        <end position="2814"/>
    </location>
</feature>
<name>A0A504YHV9_FASGI</name>
<evidence type="ECO:0000256" key="1">
    <source>
        <dbReference type="ARBA" id="ARBA00004123"/>
    </source>
</evidence>
<feature type="region of interest" description="Disordered" evidence="14">
    <location>
        <begin position="1741"/>
        <end position="1773"/>
    </location>
</feature>
<keyword evidence="7 13" id="KW-0175">Coiled coil</keyword>
<feature type="compositionally biased region" description="Acidic residues" evidence="14">
    <location>
        <begin position="1480"/>
        <end position="1492"/>
    </location>
</feature>
<gene>
    <name evidence="18" type="ORF">FGIG_08748</name>
</gene>
<comment type="similarity">
    <text evidence="2">Belongs to the WAL family.</text>
</comment>
<dbReference type="PROSITE" id="PS50827">
    <property type="entry name" value="DDT"/>
    <property type="match status" value="1"/>
</dbReference>
<keyword evidence="19" id="KW-1185">Reference proteome</keyword>
<sequence length="3121" mass="335118">MTSQAQNTYTQPLPLPPPPPSLSVSSQQLQPPQLQQQPPSSQGATDVLSDSLVDGLPSYFTLNYAQQAALFLANAAAAAAVSASAASVSAYTSPDVISSARANVANQKTNTNHMTVGSSSNSQDSFLNNNRCGVVSPQSKHSSLQPPLTPGKQNQRGLSTGKSTATTSAGATGTVGDKSNISHVQRTETATAVMTNLFGVGDGRLKDPSQTFNSTPTLRHVDIPLLDASSGGKSDGDSLRLTPTSLGTKRASDTSNSISLDTGSNCLNEAILANQLLQSLSGAQMSYQRQVQQQHQQQQQQQQQAALLLAGLAGFPTNYLDSLMVTSGSSNRTGQPVGSVSTASPSPRNDQTSANNSTATNLAYAQAMMMAMAAACGGLKPSPGLPGALNYDMLPFGPFGSPGNNSSLPPAMGTPQPGMNMVNGPGEPAESFSDVLTFLSQCLNNSKNIPDRPVCNNSIATRPSSMEHKSFPSSPTMQRRPGRAGSTSRTRLPGNTQNSSWEPHAVPPPTRHRGRGRPPKSAVSLYQSQIKQQHQQNQNQNHQQLQQQQSHLLSGSKFQEDSEAFPMSVDSTIGPNYGGSRRPSSTTSTSDCSIDETIEEVLRHLAACDHDPAIVASRYASSSLGMALSRKRRKEFTFPPPPAPSTPVSCKSDSGPYRSEPGELYTHCASKRLRSGPSAESGLRLPLALGWRRETLVKGIGPGGILGEVIYVSPCGRRLWNLDSVRESYVKMSEAALNALTSAGLSEIGPESKATPSSSRWSSSAAYYDCPRVEKDIHSAVDLLASPSTTSHVSNTTTPSTSLVTMQPPLAHMHNSTTNLITPSITTTTTAAIGAVNVPTSDLVSFPVPGALYTNPADRSYSAYPSNCTVNGGDQQIAPPVAHTAAKDLSNKLSIPQTVTSLEPHGPYYPHPGLCPYIPSNPWSTNLNPSVAGADSQWATMNRSVGLISSSTFTLGTPGLSSLNPVVERDCMKNFFIQLAKEQQRLDEEKKAQRQRELMEEREHLLKLRIKEQFDQELKKPVNDLQLLNLRPLPELESIPDNRLSNKAFTDCLVVLEFLHAFTEILCIDSETIPTMGVLQAGLLDHEPTCQRAVLHLLIELLKFAILDPGLPSSRLVTQLLGQRFSELEVNEFTVTGLLRVFLIGRNGFEDDMSDWLRPPTHFTDLSADQQAALLAFVCDELVCSSRLISTEVDRTIELQAALKREKWILESKIRRLRFLMLRKFGVCGPNESGDNYPHLVQSQKFTSPTATNVDHSESVAGNRSVDDPTAAHLVDDISHSPMGVIEDVETDSLRPAVETRTSPEMETMSARNGIGTAVSKSTTDSVTSNNDCTVASTSNHVGNGTPNSTKKTLAVTQLSGSAAPNASATATAAVSAAAMASAFLSGDEEEVEDVAQLEARIETLNQVVEYKQRAIEECSYRLSGLFLGQDRFYRRYYIFGHLGGIYIQGHAVKQKPSSSVSPDLSAPDERDEQNVDSVNAEDDSLREDNEEEHSHLSPRDSNKTQDGSIDFLSDYQLDDDDDARLGFDPDQIVALIRTHHELADSRRYKINLPSSSVHGSSSGHSQHHGQAFQSQITSPGLAQQYNTQKPTDSFTTVTVELPSDSALSPKAANSLNPASSSAPVTSECSTEKLSPSGSKALLKNVDIVTHDAAPSPVVATETLDLQLEESHSKPISQSLQSPVRSCALVRFVSEMDGEDLREFSSLNSRLSPSVDITNEAELSTSMIAVGVEKFVDETIESSTGANAEGINASDQKREGDSNEATEPSSCQSSHLEVACRQLSQKSDEEEPLLTSELKPVVNGSSKIECDSKLLVGSNSVEKQEDGFVAARGTIMDSSRTELCWKCEDFVDTVHGDAINLKVETNTISAGSSHRADPTADGLVNSKKVTGASVQPLDLSTKSVPDLPEVVLQLKSSSTPETPEASYAFITNLGLDDVALTTAALLFMTHTSIIPATVACSETLFEPWKSIIAHYKSILIWALMEELRTDGASHPAAADVNGDVSRSGGFSTLRDAMLLLKKSFVGDSKPNSPSVNSDLLEGFSRPISDSEVADLVCQELQSRRIQSKQSQTTAIQAVTGLQVGDKPKPVTGWYRLASPEKLHELIHALASRGLRERNLAKALKRLGELVEPSLKVATDVVFEFDTPITDPAYGCMPPFLRVRSRRGKGRGGSGGNVTANSSCACLIAHSQSHSMGMPRSETQPCLNESASCGSLRHLDGVDCIGHSGCLSPNHFPWTTEDNNTGLSATGGGSSGSANANNSDGVTILESRLRRRPNHGTTRPDVSHPLSLQSATNRTEKRSVLSPGSRNSDPHSNGRTLAELLGNNDSSFLAECSFLEEVESLEDRVLSASLQVKGWQAPVKVLDDETIHLIPRTTPKRSRFEHWPLDLARNRLLGLESHLERRYLLPPLNSEVHLDVVPEPDVTAGCLLSSIVAGAGSGASTGENSRSAVCDNMTETETESESGTGGPGSEGTGSKEHGEAVHHPQIRRVVSKRPVLTAGSAESNLFGVGSIYSPLSSYGSDLQDASTYLFGTFSTENLPPGLVDWRHRLHRAMDIDTMRSCMDQLIQAIAWDKSIMKVLCQICRRDNNEAQLLLCDGCDHGYHTYCFRPPLVDIPAGDWFCYDCVSKATSKSHCFVCGGTQANGPSACWSTAGVSSVSGSGNSGNGTTTTINPTATATSTNSIGDTARLVTCEQCARAVHGCCARPPMTRIPRRWICPTCTVSTGRAKPKSALSTISTTATSEKQQNAPVKNNRPTDHDSEASLESHSTQHSKEAKRPRSDNLKSKTPSGNQPNVQTLNKSVLKSKSTTTLGGIAGSDPSTTGSSCSKSKTSAGSKLCPKSRSFGAGLFLSKMKKNKKKKQRKIKEQSCSKTQQQSLIHEHQRNPLKKFKLGTKLSVICGTASKKHTAKLADLAYAYPGNDSNESKGGSRSIFPELSGPGMPSSSSIGMFPDDVLLDSNSSSRDSSQMNEIGTGKDGALESKECMSSQELIWCRMATEDLINHEASWAFRKPVNVKQVPFYRKVIKHPMDLSTIQRKARDAGPVRSVESADSHSSGFSGFDQNEYMIGLQLDDELGAPVTQSDGDQVDTDIHHCARSTPSAVTSEVCDPTTNTAPLLK</sequence>
<feature type="region of interest" description="Disordered" evidence="14">
    <location>
        <begin position="2858"/>
        <end position="2881"/>
    </location>
</feature>
<dbReference type="InterPro" id="IPR001739">
    <property type="entry name" value="Methyl_CpG_DNA-bd"/>
</dbReference>
<feature type="compositionally biased region" description="Basic and acidic residues" evidence="14">
    <location>
        <begin position="2774"/>
        <end position="2787"/>
    </location>
</feature>
<feature type="domain" description="PHD-type" evidence="16">
    <location>
        <begin position="2634"/>
        <end position="2726"/>
    </location>
</feature>
<feature type="compositionally biased region" description="Low complexity" evidence="14">
    <location>
        <begin position="22"/>
        <end position="42"/>
    </location>
</feature>